<evidence type="ECO:0000256" key="1">
    <source>
        <dbReference type="SAM" id="Phobius"/>
    </source>
</evidence>
<accession>A0A0H5R8I4</accession>
<reference evidence="2" key="1">
    <citation type="submission" date="2015-04" db="EMBL/GenBank/DDBJ databases">
        <title>The genome sequence of the plant pathogenic Rhizarian Plasmodiophora brassicae reveals insights in its biotrophic life cycle and the origin of chitin synthesis.</title>
        <authorList>
            <person name="Schwelm A."/>
            <person name="Fogelqvist J."/>
            <person name="Knaust A."/>
            <person name="Julke S."/>
            <person name="Lilja T."/>
            <person name="Dhandapani V."/>
            <person name="Bonilla-Rosso G."/>
            <person name="Karlsson M."/>
            <person name="Shevchenko A."/>
            <person name="Choi S.R."/>
            <person name="Kim H.G."/>
            <person name="Park J.Y."/>
            <person name="Lim Y.P."/>
            <person name="Ludwig-Muller J."/>
            <person name="Dixelius C."/>
        </authorList>
    </citation>
    <scope>NUCLEOTIDE SEQUENCE</scope>
    <source>
        <tissue evidence="2">Potato root galls</tissue>
    </source>
</reference>
<feature type="transmembrane region" description="Helical" evidence="1">
    <location>
        <begin position="6"/>
        <end position="29"/>
    </location>
</feature>
<feature type="non-terminal residue" evidence="2">
    <location>
        <position position="1"/>
    </location>
</feature>
<feature type="transmembrane region" description="Helical" evidence="1">
    <location>
        <begin position="36"/>
        <end position="56"/>
    </location>
</feature>
<keyword evidence="1" id="KW-1133">Transmembrane helix</keyword>
<protein>
    <recommendedName>
        <fullName evidence="3">ABC-2 type transporter domain-containing protein</fullName>
    </recommendedName>
</protein>
<evidence type="ECO:0008006" key="3">
    <source>
        <dbReference type="Google" id="ProtNLM"/>
    </source>
</evidence>
<dbReference type="AlphaFoldDB" id="A0A0H5R8I4"/>
<keyword evidence="1" id="KW-0812">Transmembrane</keyword>
<sequence>VLVKFLLFTSVVILVSIAAGASVMLISFLTSDFRSANFISVLYFLYNFCFGSTLTSRSGRGFVSMMQYSSFFSYATEALSALEFDGLVVLLDSPFLNIAHPLEGDGGAFLTTTGMQVSHLKFDMLMLIVCIGTIYVLAFLALRFDVRKTRRHRRYQAIPNK</sequence>
<proteinExistence type="predicted"/>
<dbReference type="EMBL" id="HACM01009996">
    <property type="protein sequence ID" value="CRZ10438.1"/>
    <property type="molecule type" value="Transcribed_RNA"/>
</dbReference>
<feature type="transmembrane region" description="Helical" evidence="1">
    <location>
        <begin position="124"/>
        <end position="144"/>
    </location>
</feature>
<evidence type="ECO:0000313" key="2">
    <source>
        <dbReference type="EMBL" id="CRZ10438.1"/>
    </source>
</evidence>
<name>A0A0H5R8I4_9EUKA</name>
<organism evidence="2">
    <name type="scientific">Spongospora subterranea</name>
    <dbReference type="NCBI Taxonomy" id="70186"/>
    <lineage>
        <taxon>Eukaryota</taxon>
        <taxon>Sar</taxon>
        <taxon>Rhizaria</taxon>
        <taxon>Endomyxa</taxon>
        <taxon>Phytomyxea</taxon>
        <taxon>Plasmodiophorida</taxon>
        <taxon>Plasmodiophoridae</taxon>
        <taxon>Spongospora</taxon>
    </lineage>
</organism>
<keyword evidence="1" id="KW-0472">Membrane</keyword>